<accession>A0A3E2BKG3</accession>
<reference evidence="1 2" key="1">
    <citation type="submission" date="2018-08" db="EMBL/GenBank/DDBJ databases">
        <title>Genome analysis of the thermophilic bacterium of the candidate phylum Aminicenantes from deep subsurface aquifer revealed its physiology and ecological role.</title>
        <authorList>
            <person name="Kadnikov V.V."/>
            <person name="Mardanov A.V."/>
            <person name="Beletsky A.V."/>
            <person name="Karnachuk O.V."/>
            <person name="Ravin N.V."/>
        </authorList>
    </citation>
    <scope>NUCLEOTIDE SEQUENCE [LARGE SCALE GENOMIC DNA]</scope>
    <source>
        <strain evidence="1">BY38</strain>
    </source>
</reference>
<evidence type="ECO:0000313" key="1">
    <source>
        <dbReference type="EMBL" id="RFT15106.1"/>
    </source>
</evidence>
<dbReference type="AlphaFoldDB" id="A0A3E2BKG3"/>
<comment type="caution">
    <text evidence="1">The sequence shown here is derived from an EMBL/GenBank/DDBJ whole genome shotgun (WGS) entry which is preliminary data.</text>
</comment>
<gene>
    <name evidence="1" type="ORF">OP8BY_0737</name>
</gene>
<proteinExistence type="predicted"/>
<protein>
    <submittedName>
        <fullName evidence="1">Uncharacterized protein</fullName>
    </submittedName>
</protein>
<sequence length="57" mass="6231">MAALRKISLNRRILSRKEITNGAFVIKNPVNLANGYFPTLADVSSFSRKSGNFSAMG</sequence>
<evidence type="ECO:0000313" key="2">
    <source>
        <dbReference type="Proteomes" id="UP000257323"/>
    </source>
</evidence>
<organism evidence="1 2">
    <name type="scientific">Candidatus Saccharicenans subterraneus</name>
    <dbReference type="NCBI Taxonomy" id="2508984"/>
    <lineage>
        <taxon>Bacteria</taxon>
        <taxon>Candidatus Aminicenantota</taxon>
        <taxon>Candidatus Aminicenantia</taxon>
        <taxon>Candidatus Aminicenantales</taxon>
        <taxon>Candidatus Saccharicenantaceae</taxon>
        <taxon>Candidatus Saccharicenans</taxon>
    </lineage>
</organism>
<dbReference type="Proteomes" id="UP000257323">
    <property type="component" value="Unassembled WGS sequence"/>
</dbReference>
<name>A0A3E2BKG3_9BACT</name>
<dbReference type="EMBL" id="QUAH01000013">
    <property type="protein sequence ID" value="RFT15106.1"/>
    <property type="molecule type" value="Genomic_DNA"/>
</dbReference>